<feature type="compositionally biased region" description="Low complexity" evidence="1">
    <location>
        <begin position="89"/>
        <end position="119"/>
    </location>
</feature>
<feature type="signal peptide" evidence="2">
    <location>
        <begin position="1"/>
        <end position="16"/>
    </location>
</feature>
<feature type="region of interest" description="Disordered" evidence="1">
    <location>
        <begin position="40"/>
        <end position="159"/>
    </location>
</feature>
<feature type="compositionally biased region" description="Low complexity" evidence="1">
    <location>
        <begin position="44"/>
        <end position="57"/>
    </location>
</feature>
<evidence type="ECO:0000256" key="2">
    <source>
        <dbReference type="SAM" id="SignalP"/>
    </source>
</evidence>
<keyword evidence="2" id="KW-0732">Signal</keyword>
<keyword evidence="5" id="KW-1185">Reference proteome</keyword>
<evidence type="ECO:0000313" key="5">
    <source>
        <dbReference type="Proteomes" id="UP000030765"/>
    </source>
</evidence>
<dbReference type="VEuPathDB" id="VectorBase:ASIS017865"/>
<dbReference type="EMBL" id="KE524842">
    <property type="protein sequence ID" value="KFB37404.1"/>
    <property type="molecule type" value="Genomic_DNA"/>
</dbReference>
<gene>
    <name evidence="3" type="ORF">ZHAS_00004535</name>
</gene>
<protein>
    <submittedName>
        <fullName evidence="3">AGAP013300-PA-like protein</fullName>
    </submittedName>
</protein>
<dbReference type="EMBL" id="ATLV01013171">
    <property type="status" value="NOT_ANNOTATED_CDS"/>
    <property type="molecule type" value="Genomic_DNA"/>
</dbReference>
<sequence>MNRVLFLFALLAVATAEPPFRFRSRAAFPGVQRPNARFARLEEQPQQQQPQPAEEQPSTGYHYPKPMSSGYHYPKPDQAFPLPGEDSTTEAAPEPVTTTAAAAEEPTTTVEPPASTTVAFEDYEESTDVEVAPTEATNAKLRRRPQQLNGPSPIRLSSFGPAQYRQQPQQYLLNQRLEQPATLPVATVDDALRPVYLINLPESTLQQLILLNSAQLQQQQQPLQVIPQPTAVYLSELDYIYKKK</sequence>
<dbReference type="EnsemblMetazoa" id="ASIC004535-RA">
    <property type="protein sequence ID" value="ASIC004535-PA"/>
    <property type="gene ID" value="ASIC004535"/>
</dbReference>
<dbReference type="OrthoDB" id="7742889at2759"/>
<evidence type="ECO:0000313" key="3">
    <source>
        <dbReference type="EMBL" id="KFB37404.1"/>
    </source>
</evidence>
<evidence type="ECO:0000313" key="4">
    <source>
        <dbReference type="EnsemblMetazoa" id="ASIC004535-PA"/>
    </source>
</evidence>
<evidence type="ECO:0000256" key="1">
    <source>
        <dbReference type="SAM" id="MobiDB-lite"/>
    </source>
</evidence>
<name>A0A084VHG0_ANOSI</name>
<dbReference type="AlphaFoldDB" id="A0A084VHG0"/>
<dbReference type="VEuPathDB" id="VectorBase:ASIC004535"/>
<feature type="chain" id="PRO_5001783677" evidence="2">
    <location>
        <begin position="17"/>
        <end position="244"/>
    </location>
</feature>
<organism evidence="3">
    <name type="scientific">Anopheles sinensis</name>
    <name type="common">Mosquito</name>
    <dbReference type="NCBI Taxonomy" id="74873"/>
    <lineage>
        <taxon>Eukaryota</taxon>
        <taxon>Metazoa</taxon>
        <taxon>Ecdysozoa</taxon>
        <taxon>Arthropoda</taxon>
        <taxon>Hexapoda</taxon>
        <taxon>Insecta</taxon>
        <taxon>Pterygota</taxon>
        <taxon>Neoptera</taxon>
        <taxon>Endopterygota</taxon>
        <taxon>Diptera</taxon>
        <taxon>Nematocera</taxon>
        <taxon>Culicoidea</taxon>
        <taxon>Culicidae</taxon>
        <taxon>Anophelinae</taxon>
        <taxon>Anopheles</taxon>
    </lineage>
</organism>
<reference evidence="4" key="2">
    <citation type="submission" date="2020-05" db="UniProtKB">
        <authorList>
            <consortium name="EnsemblMetazoa"/>
        </authorList>
    </citation>
    <scope>IDENTIFICATION</scope>
</reference>
<proteinExistence type="predicted"/>
<accession>A0A084VHG0</accession>
<dbReference type="Proteomes" id="UP000030765">
    <property type="component" value="Unassembled WGS sequence"/>
</dbReference>
<dbReference type="OMA" id="KPDQAFP"/>
<reference evidence="3 5" key="1">
    <citation type="journal article" date="2014" name="BMC Genomics">
        <title>Genome sequence of Anopheles sinensis provides insight into genetics basis of mosquito competence for malaria parasites.</title>
        <authorList>
            <person name="Zhou D."/>
            <person name="Zhang D."/>
            <person name="Ding G."/>
            <person name="Shi L."/>
            <person name="Hou Q."/>
            <person name="Ye Y."/>
            <person name="Xu Y."/>
            <person name="Zhou H."/>
            <person name="Xiong C."/>
            <person name="Li S."/>
            <person name="Yu J."/>
            <person name="Hong S."/>
            <person name="Yu X."/>
            <person name="Zou P."/>
            <person name="Chen C."/>
            <person name="Chang X."/>
            <person name="Wang W."/>
            <person name="Lv Y."/>
            <person name="Sun Y."/>
            <person name="Ma L."/>
            <person name="Shen B."/>
            <person name="Zhu C."/>
        </authorList>
    </citation>
    <scope>NUCLEOTIDE SEQUENCE [LARGE SCALE GENOMIC DNA]</scope>
</reference>